<dbReference type="PROSITE" id="PS51257">
    <property type="entry name" value="PROKAR_LIPOPROTEIN"/>
    <property type="match status" value="1"/>
</dbReference>
<organism evidence="1 2">
    <name type="scientific">Flavobacterium ardleyense</name>
    <dbReference type="NCBI Taxonomy" id="2038737"/>
    <lineage>
        <taxon>Bacteria</taxon>
        <taxon>Pseudomonadati</taxon>
        <taxon>Bacteroidota</taxon>
        <taxon>Flavobacteriia</taxon>
        <taxon>Flavobacteriales</taxon>
        <taxon>Flavobacteriaceae</taxon>
        <taxon>Flavobacterium</taxon>
    </lineage>
</organism>
<evidence type="ECO:0000313" key="1">
    <source>
        <dbReference type="EMBL" id="MFD2908673.1"/>
    </source>
</evidence>
<evidence type="ECO:0000313" key="2">
    <source>
        <dbReference type="Proteomes" id="UP001597549"/>
    </source>
</evidence>
<protein>
    <recommendedName>
        <fullName evidence="3">Lipoprotein</fullName>
    </recommendedName>
</protein>
<accession>A0ABW5Z9A7</accession>
<keyword evidence="2" id="KW-1185">Reference proteome</keyword>
<comment type="caution">
    <text evidence="1">The sequence shown here is derived from an EMBL/GenBank/DDBJ whole genome shotgun (WGS) entry which is preliminary data.</text>
</comment>
<dbReference type="Proteomes" id="UP001597549">
    <property type="component" value="Unassembled WGS sequence"/>
</dbReference>
<dbReference type="RefSeq" id="WP_379806426.1">
    <property type="nucleotide sequence ID" value="NZ_JBHUOL010000012.1"/>
</dbReference>
<proteinExistence type="predicted"/>
<name>A0ABW5Z9A7_9FLAO</name>
<dbReference type="EMBL" id="JBHUOL010000012">
    <property type="protein sequence ID" value="MFD2908673.1"/>
    <property type="molecule type" value="Genomic_DNA"/>
</dbReference>
<sequence length="98" mass="11005">MKFIYYILVLALLSCEGEKGGDGIVFEKKTAIVLDSVMYKCIETGEIKYTDSLGSWEMYGLFGGCVSECPDFRVEFSKTGYVTKKITNPDGNIYLDKE</sequence>
<gene>
    <name evidence="1" type="ORF">ACFSX9_07975</name>
</gene>
<reference evidence="2" key="1">
    <citation type="journal article" date="2019" name="Int. J. Syst. Evol. Microbiol.">
        <title>The Global Catalogue of Microorganisms (GCM) 10K type strain sequencing project: providing services to taxonomists for standard genome sequencing and annotation.</title>
        <authorList>
            <consortium name="The Broad Institute Genomics Platform"/>
            <consortium name="The Broad Institute Genome Sequencing Center for Infectious Disease"/>
            <person name="Wu L."/>
            <person name="Ma J."/>
        </authorList>
    </citation>
    <scope>NUCLEOTIDE SEQUENCE [LARGE SCALE GENOMIC DNA]</scope>
    <source>
        <strain evidence="2">KCTC 52644</strain>
    </source>
</reference>
<evidence type="ECO:0008006" key="3">
    <source>
        <dbReference type="Google" id="ProtNLM"/>
    </source>
</evidence>